<sequence>HAPVYTKPRLYHPDIQREIDHKFAELERNGIVSKVDFSDWGSQVTAIPKPDGSLRICGNYVKLNKITETWLLPNTYTPIAQNQDCSGNTKSHIRL</sequence>
<protein>
    <submittedName>
        <fullName evidence="1">Uncharacterized protein</fullName>
    </submittedName>
</protein>
<evidence type="ECO:0000313" key="2">
    <source>
        <dbReference type="Proteomes" id="UP000054107"/>
    </source>
</evidence>
<keyword evidence="2" id="KW-1185">Reference proteome</keyword>
<feature type="non-terminal residue" evidence="1">
    <location>
        <position position="1"/>
    </location>
</feature>
<name>A0A0B7MUS5_9FUNG</name>
<organism evidence="1 2">
    <name type="scientific">Parasitella parasitica</name>
    <dbReference type="NCBI Taxonomy" id="35722"/>
    <lineage>
        <taxon>Eukaryota</taxon>
        <taxon>Fungi</taxon>
        <taxon>Fungi incertae sedis</taxon>
        <taxon>Mucoromycota</taxon>
        <taxon>Mucoromycotina</taxon>
        <taxon>Mucoromycetes</taxon>
        <taxon>Mucorales</taxon>
        <taxon>Mucorineae</taxon>
        <taxon>Mucoraceae</taxon>
        <taxon>Parasitella</taxon>
    </lineage>
</organism>
<proteinExistence type="predicted"/>
<evidence type="ECO:0000313" key="1">
    <source>
        <dbReference type="EMBL" id="CEP08892.1"/>
    </source>
</evidence>
<dbReference type="Gene3D" id="3.10.10.10">
    <property type="entry name" value="HIV Type 1 Reverse Transcriptase, subunit A, domain 1"/>
    <property type="match status" value="1"/>
</dbReference>
<dbReference type="Proteomes" id="UP000054107">
    <property type="component" value="Unassembled WGS sequence"/>
</dbReference>
<dbReference type="AlphaFoldDB" id="A0A0B7MUS5"/>
<accession>A0A0B7MUS5</accession>
<dbReference type="InterPro" id="IPR043502">
    <property type="entry name" value="DNA/RNA_pol_sf"/>
</dbReference>
<dbReference type="SUPFAM" id="SSF56672">
    <property type="entry name" value="DNA/RNA polymerases"/>
    <property type="match status" value="1"/>
</dbReference>
<dbReference type="OrthoDB" id="6774497at2759"/>
<gene>
    <name evidence="1" type="primary">PARPA_02291.1 scaffold 3699</name>
</gene>
<dbReference type="EMBL" id="LN720495">
    <property type="protein sequence ID" value="CEP08892.1"/>
    <property type="molecule type" value="Genomic_DNA"/>
</dbReference>
<reference evidence="1 2" key="1">
    <citation type="submission" date="2014-09" db="EMBL/GenBank/DDBJ databases">
        <authorList>
            <person name="Ellenberger Sabrina"/>
        </authorList>
    </citation>
    <scope>NUCLEOTIDE SEQUENCE [LARGE SCALE GENOMIC DNA]</scope>
    <source>
        <strain evidence="1 2">CBS 412.66</strain>
    </source>
</reference>